<dbReference type="Proteomes" id="UP000663880">
    <property type="component" value="Unassembled WGS sequence"/>
</dbReference>
<reference evidence="1" key="1">
    <citation type="submission" date="2021-02" db="EMBL/GenBank/DDBJ databases">
        <authorList>
            <person name="Steward A R."/>
        </authorList>
    </citation>
    <scope>NUCLEOTIDE SEQUENCE</scope>
</reference>
<proteinExistence type="predicted"/>
<accession>A0A821QSZ7</accession>
<evidence type="ECO:0000313" key="2">
    <source>
        <dbReference type="Proteomes" id="UP000663880"/>
    </source>
</evidence>
<comment type="caution">
    <text evidence="1">The sequence shown here is derived from an EMBL/GenBank/DDBJ whole genome shotgun (WGS) entry which is preliminary data.</text>
</comment>
<protein>
    <submittedName>
        <fullName evidence="1">Uncharacterized protein</fullName>
    </submittedName>
</protein>
<dbReference type="EMBL" id="CAJOBZ010000010">
    <property type="protein sequence ID" value="CAF4831332.1"/>
    <property type="molecule type" value="Genomic_DNA"/>
</dbReference>
<keyword evidence="2" id="KW-1185">Reference proteome</keyword>
<evidence type="ECO:0000313" key="1">
    <source>
        <dbReference type="EMBL" id="CAF4831332.1"/>
    </source>
</evidence>
<sequence length="79" mass="8915">MDFFSSSYETLNATEEFPFFGQIAHREPDSMEKLVASVKWKAKRHGADHQPAGKIAILSITAALKEATHRKKWRRSVAG</sequence>
<gene>
    <name evidence="1" type="ORF">PMACD_LOCUS5347</name>
</gene>
<dbReference type="AlphaFoldDB" id="A0A821QSZ7"/>
<organism evidence="1 2">
    <name type="scientific">Pieris macdunnoughi</name>
    <dbReference type="NCBI Taxonomy" id="345717"/>
    <lineage>
        <taxon>Eukaryota</taxon>
        <taxon>Metazoa</taxon>
        <taxon>Ecdysozoa</taxon>
        <taxon>Arthropoda</taxon>
        <taxon>Hexapoda</taxon>
        <taxon>Insecta</taxon>
        <taxon>Pterygota</taxon>
        <taxon>Neoptera</taxon>
        <taxon>Endopterygota</taxon>
        <taxon>Lepidoptera</taxon>
        <taxon>Glossata</taxon>
        <taxon>Ditrysia</taxon>
        <taxon>Papilionoidea</taxon>
        <taxon>Pieridae</taxon>
        <taxon>Pierinae</taxon>
        <taxon>Pieris</taxon>
    </lineage>
</organism>
<name>A0A821QSZ7_9NEOP</name>